<reference evidence="1" key="1">
    <citation type="submission" date="2018-06" db="EMBL/GenBank/DDBJ databases">
        <authorList>
            <person name="Zhirakovskaya E."/>
        </authorList>
    </citation>
    <scope>NUCLEOTIDE SEQUENCE</scope>
</reference>
<dbReference type="EMBL" id="UOEB01000052">
    <property type="protein sequence ID" value="VAV82965.1"/>
    <property type="molecule type" value="Genomic_DNA"/>
</dbReference>
<protein>
    <recommendedName>
        <fullName evidence="2">NlpE C-terminal OB domain-containing protein</fullName>
    </recommendedName>
</protein>
<sequence length="143" mass="16289">MKKVIFLFAVIAFVSCKNDKKIEEKTTAVENLEKTEKQSDGLTLLKGEFIYYTSPKDTIGAAVLQTHSEIYAVVINDKMRELNAQVQKYKTEDTDMVPVEIRGKITPKPENEEGWGFRVEIKEILNVIKPNPENNEIITIGKE</sequence>
<evidence type="ECO:0008006" key="2">
    <source>
        <dbReference type="Google" id="ProtNLM"/>
    </source>
</evidence>
<gene>
    <name evidence="1" type="ORF">MNBD_BACTEROID02-251</name>
</gene>
<dbReference type="AlphaFoldDB" id="A0A3B0RHW0"/>
<proteinExistence type="predicted"/>
<accession>A0A3B0RHW0</accession>
<organism evidence="1">
    <name type="scientific">hydrothermal vent metagenome</name>
    <dbReference type="NCBI Taxonomy" id="652676"/>
    <lineage>
        <taxon>unclassified sequences</taxon>
        <taxon>metagenomes</taxon>
        <taxon>ecological metagenomes</taxon>
    </lineage>
</organism>
<dbReference type="PROSITE" id="PS51257">
    <property type="entry name" value="PROKAR_LIPOPROTEIN"/>
    <property type="match status" value="1"/>
</dbReference>
<evidence type="ECO:0000313" key="1">
    <source>
        <dbReference type="EMBL" id="VAV82965.1"/>
    </source>
</evidence>
<name>A0A3B0RHW0_9ZZZZ</name>